<dbReference type="InterPro" id="IPR038610">
    <property type="entry name" value="FliK-like_C_sf"/>
</dbReference>
<dbReference type="Pfam" id="PF02120">
    <property type="entry name" value="Flg_hook"/>
    <property type="match status" value="1"/>
</dbReference>
<feature type="compositionally biased region" description="Basic and acidic residues" evidence="1">
    <location>
        <begin position="221"/>
        <end position="231"/>
    </location>
</feature>
<reference evidence="3 4" key="1">
    <citation type="submission" date="2019-09" db="EMBL/GenBank/DDBJ databases">
        <authorList>
            <person name="Kevbrin V."/>
            <person name="Grouzdev D.S."/>
        </authorList>
    </citation>
    <scope>NUCLEOTIDE SEQUENCE [LARGE SCALE GENOMIC DNA]</scope>
    <source>
        <strain evidence="3 4">G-192</strain>
    </source>
</reference>
<evidence type="ECO:0000313" key="3">
    <source>
        <dbReference type="EMBL" id="KAA5802182.1"/>
    </source>
</evidence>
<dbReference type="InterPro" id="IPR021136">
    <property type="entry name" value="Flagellar_hook_control-like_C"/>
</dbReference>
<evidence type="ECO:0000313" key="4">
    <source>
        <dbReference type="Proteomes" id="UP000325122"/>
    </source>
</evidence>
<comment type="caution">
    <text evidence="3">The sequence shown here is derived from an EMBL/GenBank/DDBJ whole genome shotgun (WGS) entry which is preliminary data.</text>
</comment>
<dbReference type="EMBL" id="VWOJ01000003">
    <property type="protein sequence ID" value="KAA5802182.1"/>
    <property type="molecule type" value="Genomic_DNA"/>
</dbReference>
<feature type="compositionally biased region" description="Low complexity" evidence="1">
    <location>
        <begin position="262"/>
        <end position="277"/>
    </location>
</feature>
<dbReference type="Gene3D" id="3.30.750.140">
    <property type="match status" value="1"/>
</dbReference>
<dbReference type="CDD" id="cd17470">
    <property type="entry name" value="T3SS_Flik_C"/>
    <property type="match status" value="1"/>
</dbReference>
<proteinExistence type="predicted"/>
<feature type="compositionally biased region" description="Basic and acidic residues" evidence="1">
    <location>
        <begin position="308"/>
        <end position="317"/>
    </location>
</feature>
<organism evidence="3 4">
    <name type="scientific">Alkalicaulis satelles</name>
    <dbReference type="NCBI Taxonomy" id="2609175"/>
    <lineage>
        <taxon>Bacteria</taxon>
        <taxon>Pseudomonadati</taxon>
        <taxon>Pseudomonadota</taxon>
        <taxon>Alphaproteobacteria</taxon>
        <taxon>Maricaulales</taxon>
        <taxon>Maricaulaceae</taxon>
        <taxon>Alkalicaulis</taxon>
    </lineage>
</organism>
<feature type="region of interest" description="Disordered" evidence="1">
    <location>
        <begin position="440"/>
        <end position="460"/>
    </location>
</feature>
<evidence type="ECO:0000259" key="2">
    <source>
        <dbReference type="Pfam" id="PF02120"/>
    </source>
</evidence>
<dbReference type="Proteomes" id="UP000325122">
    <property type="component" value="Unassembled WGS sequence"/>
</dbReference>
<feature type="domain" description="Flagellar hook-length control protein-like C-terminal" evidence="2">
    <location>
        <begin position="367"/>
        <end position="444"/>
    </location>
</feature>
<feature type="compositionally biased region" description="Acidic residues" evidence="1">
    <location>
        <begin position="188"/>
        <end position="199"/>
    </location>
</feature>
<sequence>MAPSQDDAPSRLMMTGAASGLVIQIPSDETPHAGEQAAPLPQGSGVEADALPPAPQEAGFEADAPLKEAPDEADAMSAPFERMPEPKATRDGASQADRTKAREAAEPDDKLAQEPSRTVRAEAPPPDLTLSQESAEAPPARPAPEGAAELVQYEVTPPWTPPRTPSGPVSAPEPRSAPEAMTAPAAPGEEDAEAGEQAETDTVAQTHDAALMAQAAQEGEIQARRPARGEADSLAAKVQDAAGRTGQPAPARQGAPSGSANPQGAQTQASAQTAQPSAAPPAAAPDGAEAFERLMQARAGSEPGLPRSPERALDRAGEPPLDTAARSAVERAGETMRPSAPQPPGAPARFAPHTPQHLAAQIVRRHVEGARVFEIRLDPPQLGRVGVRLEMGADQTVKAVLSAERPDTLSELQRSARDLEKALSEAGLQLGENALSFSLGGERQDGEAQGEGGSAPGAGRVLQVETAAPANPDAALYGFALAARAGVDIRA</sequence>
<protein>
    <recommendedName>
        <fullName evidence="2">Flagellar hook-length control protein-like C-terminal domain-containing protein</fullName>
    </recommendedName>
</protein>
<evidence type="ECO:0000256" key="1">
    <source>
        <dbReference type="SAM" id="MobiDB-lite"/>
    </source>
</evidence>
<name>A0A5M6ZBT2_9PROT</name>
<gene>
    <name evidence="3" type="ORF">F1654_10090</name>
</gene>
<dbReference type="AlphaFoldDB" id="A0A5M6ZBT2"/>
<feature type="compositionally biased region" description="Low complexity" evidence="1">
    <location>
        <begin position="133"/>
        <end position="149"/>
    </location>
</feature>
<feature type="region of interest" description="Disordered" evidence="1">
    <location>
        <begin position="1"/>
        <end position="357"/>
    </location>
</feature>
<dbReference type="RefSeq" id="WP_150023433.1">
    <property type="nucleotide sequence ID" value="NZ_VWOJ01000003.1"/>
</dbReference>
<accession>A0A5M6ZBT2</accession>
<feature type="compositionally biased region" description="Basic and acidic residues" evidence="1">
    <location>
        <begin position="97"/>
        <end position="120"/>
    </location>
</feature>
<keyword evidence="4" id="KW-1185">Reference proteome</keyword>